<protein>
    <submittedName>
        <fullName evidence="1">Uncharacterized protein</fullName>
    </submittedName>
</protein>
<organism evidence="1">
    <name type="scientific">Arundo donax</name>
    <name type="common">Giant reed</name>
    <name type="synonym">Donax arundinaceus</name>
    <dbReference type="NCBI Taxonomy" id="35708"/>
    <lineage>
        <taxon>Eukaryota</taxon>
        <taxon>Viridiplantae</taxon>
        <taxon>Streptophyta</taxon>
        <taxon>Embryophyta</taxon>
        <taxon>Tracheophyta</taxon>
        <taxon>Spermatophyta</taxon>
        <taxon>Magnoliopsida</taxon>
        <taxon>Liliopsida</taxon>
        <taxon>Poales</taxon>
        <taxon>Poaceae</taxon>
        <taxon>PACMAD clade</taxon>
        <taxon>Arundinoideae</taxon>
        <taxon>Arundineae</taxon>
        <taxon>Arundo</taxon>
    </lineage>
</organism>
<reference evidence="1" key="2">
    <citation type="journal article" date="2015" name="Data Brief">
        <title>Shoot transcriptome of the giant reed, Arundo donax.</title>
        <authorList>
            <person name="Barrero R.A."/>
            <person name="Guerrero F.D."/>
            <person name="Moolhuijzen P."/>
            <person name="Goolsby J.A."/>
            <person name="Tidwell J."/>
            <person name="Bellgard S.E."/>
            <person name="Bellgard M.I."/>
        </authorList>
    </citation>
    <scope>NUCLEOTIDE SEQUENCE</scope>
    <source>
        <tissue evidence="1">Shoot tissue taken approximately 20 cm above the soil surface</tissue>
    </source>
</reference>
<proteinExistence type="predicted"/>
<reference evidence="1" key="1">
    <citation type="submission" date="2014-09" db="EMBL/GenBank/DDBJ databases">
        <authorList>
            <person name="Magalhaes I.L.F."/>
            <person name="Oliveira U."/>
            <person name="Santos F.R."/>
            <person name="Vidigal T.H.D.A."/>
            <person name="Brescovit A.D."/>
            <person name="Santos A.J."/>
        </authorList>
    </citation>
    <scope>NUCLEOTIDE SEQUENCE</scope>
    <source>
        <tissue evidence="1">Shoot tissue taken approximately 20 cm above the soil surface</tissue>
    </source>
</reference>
<name>A0A0A9APN7_ARUDO</name>
<accession>A0A0A9APN7</accession>
<dbReference type="EMBL" id="GBRH01246990">
    <property type="protein sequence ID" value="JAD50905.1"/>
    <property type="molecule type" value="Transcribed_RNA"/>
</dbReference>
<sequence>MDGVGEEGALLVQPDADGRGRLGTAILPKDEIESLRAALGSALQVA</sequence>
<evidence type="ECO:0000313" key="1">
    <source>
        <dbReference type="EMBL" id="JAD50905.1"/>
    </source>
</evidence>
<dbReference type="AlphaFoldDB" id="A0A0A9APN7"/>